<protein>
    <recommendedName>
        <fullName evidence="1">SAWADEE domain-containing protein</fullName>
    </recommendedName>
</protein>
<keyword evidence="3" id="KW-1185">Reference proteome</keyword>
<evidence type="ECO:0000313" key="2">
    <source>
        <dbReference type="EMBL" id="KAG8380006.1"/>
    </source>
</evidence>
<dbReference type="GO" id="GO:0003682">
    <property type="term" value="F:chromatin binding"/>
    <property type="evidence" value="ECO:0007669"/>
    <property type="project" value="InterPro"/>
</dbReference>
<dbReference type="InterPro" id="IPR039276">
    <property type="entry name" value="SHH1/2"/>
</dbReference>
<accession>A0AAV6XA94</accession>
<dbReference type="AlphaFoldDB" id="A0AAV6XA94"/>
<organism evidence="2 3">
    <name type="scientific">Buddleja alternifolia</name>
    <dbReference type="NCBI Taxonomy" id="168488"/>
    <lineage>
        <taxon>Eukaryota</taxon>
        <taxon>Viridiplantae</taxon>
        <taxon>Streptophyta</taxon>
        <taxon>Embryophyta</taxon>
        <taxon>Tracheophyta</taxon>
        <taxon>Spermatophyta</taxon>
        <taxon>Magnoliopsida</taxon>
        <taxon>eudicotyledons</taxon>
        <taxon>Gunneridae</taxon>
        <taxon>Pentapetalae</taxon>
        <taxon>asterids</taxon>
        <taxon>lamiids</taxon>
        <taxon>Lamiales</taxon>
        <taxon>Scrophulariaceae</taxon>
        <taxon>Buddlejeae</taxon>
        <taxon>Buddleja</taxon>
    </lineage>
</organism>
<comment type="caution">
    <text evidence="2">The sequence shown here is derived from an EMBL/GenBank/DDBJ whole genome shotgun (WGS) entry which is preliminary data.</text>
</comment>
<dbReference type="Gene3D" id="2.30.30.140">
    <property type="match status" value="1"/>
</dbReference>
<evidence type="ECO:0000259" key="1">
    <source>
        <dbReference type="Pfam" id="PF16719"/>
    </source>
</evidence>
<feature type="domain" description="SAWADEE" evidence="1">
    <location>
        <begin position="6"/>
        <end position="87"/>
    </location>
</feature>
<gene>
    <name evidence="2" type="ORF">BUALT_Bualt07G0148700</name>
</gene>
<evidence type="ECO:0000313" key="3">
    <source>
        <dbReference type="Proteomes" id="UP000826271"/>
    </source>
</evidence>
<dbReference type="PANTHER" id="PTHR33827:SF2">
    <property type="entry name" value="PROTEIN SAWADEE HOMEODOMAIN HOMOLOG 1"/>
    <property type="match status" value="1"/>
</dbReference>
<dbReference type="InterPro" id="IPR032001">
    <property type="entry name" value="SAWADEE_dom"/>
</dbReference>
<sequence length="120" mass="13484">MKMNGYVSVKRAVRERSIPLEPSECDKVNVGDLVLCFREAENQALYGDAYIVEIERKLHDSNGCTCVFVVRYDFDNIEGRVTLDKICCRPTQSASIPSVAMEARWNVEGVVAVAKTRIEP</sequence>
<dbReference type="Pfam" id="PF16719">
    <property type="entry name" value="SAWADEE"/>
    <property type="match status" value="1"/>
</dbReference>
<name>A0AAV6XA94_9LAMI</name>
<proteinExistence type="predicted"/>
<dbReference type="Proteomes" id="UP000826271">
    <property type="component" value="Unassembled WGS sequence"/>
</dbReference>
<dbReference type="EMBL" id="WHWC01000007">
    <property type="protein sequence ID" value="KAG8380006.1"/>
    <property type="molecule type" value="Genomic_DNA"/>
</dbReference>
<reference evidence="2" key="1">
    <citation type="submission" date="2019-10" db="EMBL/GenBank/DDBJ databases">
        <authorList>
            <person name="Zhang R."/>
            <person name="Pan Y."/>
            <person name="Wang J."/>
            <person name="Ma R."/>
            <person name="Yu S."/>
        </authorList>
    </citation>
    <scope>NUCLEOTIDE SEQUENCE</scope>
    <source>
        <strain evidence="2">LA-IB0</strain>
        <tissue evidence="2">Leaf</tissue>
    </source>
</reference>
<dbReference type="PANTHER" id="PTHR33827">
    <property type="entry name" value="PROTEIN SAWADEE HOMEODOMAIN HOMOLOG 2"/>
    <property type="match status" value="1"/>
</dbReference>